<gene>
    <name evidence="1" type="ORF">GCM10010912_68110</name>
</gene>
<protein>
    <submittedName>
        <fullName evidence="1">Uncharacterized protein</fullName>
    </submittedName>
</protein>
<reference evidence="1" key="1">
    <citation type="journal article" date="2014" name="Int. J. Syst. Evol. Microbiol.">
        <title>Complete genome sequence of Corynebacterium casei LMG S-19264T (=DSM 44701T), isolated from a smear-ripened cheese.</title>
        <authorList>
            <consortium name="US DOE Joint Genome Institute (JGI-PGF)"/>
            <person name="Walter F."/>
            <person name="Albersmeier A."/>
            <person name="Kalinowski J."/>
            <person name="Ruckert C."/>
        </authorList>
    </citation>
    <scope>NUCLEOTIDE SEQUENCE</scope>
    <source>
        <strain evidence="1">CGMCC 1.16134</strain>
    </source>
</reference>
<comment type="caution">
    <text evidence="1">The sequence shown here is derived from an EMBL/GenBank/DDBJ whole genome shotgun (WGS) entry which is preliminary data.</text>
</comment>
<name>A0A917FYC7_9BACL</name>
<sequence>MSQEGKGATIIIPVNTQSDKVVVELTGQMVKSMEAKEALLQIKTEKVTYTLPAAQINMDAESQQMGTQAALQDIKVHITIATPTADTVKQVRDTAKQHGYQIVAQPVEFKITASSGSKTVDASKFNGYVERTIEIPDGTGQDHDRHCPQC</sequence>
<dbReference type="Proteomes" id="UP000637643">
    <property type="component" value="Unassembled WGS sequence"/>
</dbReference>
<dbReference type="RefSeq" id="WP_189032611.1">
    <property type="nucleotide sequence ID" value="NZ_BMKR01000067.1"/>
</dbReference>
<accession>A0A917FYC7</accession>
<evidence type="ECO:0000313" key="2">
    <source>
        <dbReference type="Proteomes" id="UP000637643"/>
    </source>
</evidence>
<proteinExistence type="predicted"/>
<dbReference type="AlphaFoldDB" id="A0A917FYC7"/>
<keyword evidence="2" id="KW-1185">Reference proteome</keyword>
<organism evidence="1 2">
    <name type="scientific">Paenibacillus albidus</name>
    <dbReference type="NCBI Taxonomy" id="2041023"/>
    <lineage>
        <taxon>Bacteria</taxon>
        <taxon>Bacillati</taxon>
        <taxon>Bacillota</taxon>
        <taxon>Bacilli</taxon>
        <taxon>Bacillales</taxon>
        <taxon>Paenibacillaceae</taxon>
        <taxon>Paenibacillus</taxon>
    </lineage>
</organism>
<evidence type="ECO:0000313" key="1">
    <source>
        <dbReference type="EMBL" id="GGG14062.1"/>
    </source>
</evidence>
<dbReference type="EMBL" id="BMKR01000067">
    <property type="protein sequence ID" value="GGG14062.1"/>
    <property type="molecule type" value="Genomic_DNA"/>
</dbReference>
<reference evidence="1" key="2">
    <citation type="submission" date="2020-09" db="EMBL/GenBank/DDBJ databases">
        <authorList>
            <person name="Sun Q."/>
            <person name="Zhou Y."/>
        </authorList>
    </citation>
    <scope>NUCLEOTIDE SEQUENCE</scope>
    <source>
        <strain evidence="1">CGMCC 1.16134</strain>
    </source>
</reference>